<proteinExistence type="predicted"/>
<gene>
    <name evidence="1" type="ORF">PAPOLLO_LOCUS22353</name>
</gene>
<organism evidence="1 2">
    <name type="scientific">Parnassius apollo</name>
    <name type="common">Apollo butterfly</name>
    <name type="synonym">Papilio apollo</name>
    <dbReference type="NCBI Taxonomy" id="110799"/>
    <lineage>
        <taxon>Eukaryota</taxon>
        <taxon>Metazoa</taxon>
        <taxon>Ecdysozoa</taxon>
        <taxon>Arthropoda</taxon>
        <taxon>Hexapoda</taxon>
        <taxon>Insecta</taxon>
        <taxon>Pterygota</taxon>
        <taxon>Neoptera</taxon>
        <taxon>Endopterygota</taxon>
        <taxon>Lepidoptera</taxon>
        <taxon>Glossata</taxon>
        <taxon>Ditrysia</taxon>
        <taxon>Papilionoidea</taxon>
        <taxon>Papilionidae</taxon>
        <taxon>Parnassiinae</taxon>
        <taxon>Parnassini</taxon>
        <taxon>Parnassius</taxon>
        <taxon>Parnassius</taxon>
    </lineage>
</organism>
<evidence type="ECO:0000313" key="2">
    <source>
        <dbReference type="Proteomes" id="UP000691718"/>
    </source>
</evidence>
<keyword evidence="2" id="KW-1185">Reference proteome</keyword>
<dbReference type="Proteomes" id="UP000691718">
    <property type="component" value="Unassembled WGS sequence"/>
</dbReference>
<protein>
    <submittedName>
        <fullName evidence="1">(apollo) hypothetical protein</fullName>
    </submittedName>
</protein>
<dbReference type="EMBL" id="CAJQZP010001367">
    <property type="protein sequence ID" value="CAG5042109.1"/>
    <property type="molecule type" value="Genomic_DNA"/>
</dbReference>
<name>A0A8S3XUY7_PARAO</name>
<accession>A0A8S3XUY7</accession>
<sequence length="74" mass="8553">MLLQNQFLRRICLLSRILTILKRSILQADGQPGFPPRRRCCNIMSSLSLKPATKPPIKSHINWKLNMVQLPDRS</sequence>
<reference evidence="1" key="1">
    <citation type="submission" date="2021-04" db="EMBL/GenBank/DDBJ databases">
        <authorList>
            <person name="Tunstrom K."/>
        </authorList>
    </citation>
    <scope>NUCLEOTIDE SEQUENCE</scope>
</reference>
<comment type="caution">
    <text evidence="1">The sequence shown here is derived from an EMBL/GenBank/DDBJ whole genome shotgun (WGS) entry which is preliminary data.</text>
</comment>
<evidence type="ECO:0000313" key="1">
    <source>
        <dbReference type="EMBL" id="CAG5042109.1"/>
    </source>
</evidence>
<dbReference type="AlphaFoldDB" id="A0A8S3XUY7"/>